<organism evidence="1 2">
    <name type="scientific">Portunus trituberculatus</name>
    <name type="common">Swimming crab</name>
    <name type="synonym">Neptunus trituberculatus</name>
    <dbReference type="NCBI Taxonomy" id="210409"/>
    <lineage>
        <taxon>Eukaryota</taxon>
        <taxon>Metazoa</taxon>
        <taxon>Ecdysozoa</taxon>
        <taxon>Arthropoda</taxon>
        <taxon>Crustacea</taxon>
        <taxon>Multicrustacea</taxon>
        <taxon>Malacostraca</taxon>
        <taxon>Eumalacostraca</taxon>
        <taxon>Eucarida</taxon>
        <taxon>Decapoda</taxon>
        <taxon>Pleocyemata</taxon>
        <taxon>Brachyura</taxon>
        <taxon>Eubrachyura</taxon>
        <taxon>Portunoidea</taxon>
        <taxon>Portunidae</taxon>
        <taxon>Portuninae</taxon>
        <taxon>Portunus</taxon>
    </lineage>
</organism>
<reference evidence="1 2" key="1">
    <citation type="submission" date="2019-05" db="EMBL/GenBank/DDBJ databases">
        <title>Another draft genome of Portunus trituberculatus and its Hox gene families provides insights of decapod evolution.</title>
        <authorList>
            <person name="Jeong J.-H."/>
            <person name="Song I."/>
            <person name="Kim S."/>
            <person name="Choi T."/>
            <person name="Kim D."/>
            <person name="Ryu S."/>
            <person name="Kim W."/>
        </authorList>
    </citation>
    <scope>NUCLEOTIDE SEQUENCE [LARGE SCALE GENOMIC DNA]</scope>
    <source>
        <tissue evidence="1">Muscle</tissue>
    </source>
</reference>
<evidence type="ECO:0000313" key="2">
    <source>
        <dbReference type="Proteomes" id="UP000324222"/>
    </source>
</evidence>
<name>A0A5B7DG71_PORTR</name>
<proteinExistence type="predicted"/>
<keyword evidence="2" id="KW-1185">Reference proteome</keyword>
<sequence length="170" mass="17729">MTPNKPYTPAPHTYPKQTVGHVTSLQDHCVCLSLPVHLLLPSTPAVPAPAPALAPVLHQCPTVTTPSIDSLASAKVALRLSCEYSGSHHLQPPRPLYSSTTPQQTLYLPNHRQTQGKCEADPMSAVTVCQAAVMQQAEYTLLLPLGGALLSHHTGSGGGGGGGVSPPPVR</sequence>
<dbReference type="Proteomes" id="UP000324222">
    <property type="component" value="Unassembled WGS sequence"/>
</dbReference>
<protein>
    <submittedName>
        <fullName evidence="1">Uncharacterized protein</fullName>
    </submittedName>
</protein>
<gene>
    <name evidence="1" type="ORF">E2C01_013098</name>
</gene>
<comment type="caution">
    <text evidence="1">The sequence shown here is derived from an EMBL/GenBank/DDBJ whole genome shotgun (WGS) entry which is preliminary data.</text>
</comment>
<dbReference type="AlphaFoldDB" id="A0A5B7DG71"/>
<dbReference type="EMBL" id="VSRR010000843">
    <property type="protein sequence ID" value="MPC20167.1"/>
    <property type="molecule type" value="Genomic_DNA"/>
</dbReference>
<evidence type="ECO:0000313" key="1">
    <source>
        <dbReference type="EMBL" id="MPC20167.1"/>
    </source>
</evidence>
<accession>A0A5B7DG71</accession>